<dbReference type="EMBL" id="JAPWTJ010000320">
    <property type="protein sequence ID" value="KAJ8979720.1"/>
    <property type="molecule type" value="Genomic_DNA"/>
</dbReference>
<protein>
    <recommendedName>
        <fullName evidence="3">THAP-type domain-containing protein</fullName>
    </recommendedName>
</protein>
<evidence type="ECO:0008006" key="3">
    <source>
        <dbReference type="Google" id="ProtNLM"/>
    </source>
</evidence>
<gene>
    <name evidence="1" type="ORF">NQ317_015544</name>
</gene>
<name>A0ABQ9JNA2_9CUCU</name>
<evidence type="ECO:0000313" key="1">
    <source>
        <dbReference type="EMBL" id="KAJ8979720.1"/>
    </source>
</evidence>
<evidence type="ECO:0000313" key="2">
    <source>
        <dbReference type="Proteomes" id="UP001162164"/>
    </source>
</evidence>
<sequence length="208" mass="23786">MKQKIQIYTFTGFLVDHGRVREKYDGFKLLSECKCFLKLRVFIEILSKVLVLFETTFFSEGTKGSWTPTDNSRICSAHFIGGKKSEDQHSESYNPMIFPNIHKKKISSPSRPKRLLKRREIAALKSVEIQHEEEDFSTSNFLEARKKNILKTKLITTTTSIACQTDPCIDDNYKGTENILFCWNGINDASTQTIITCCALKIIATSKK</sequence>
<comment type="caution">
    <text evidence="1">The sequence shown here is derived from an EMBL/GenBank/DDBJ whole genome shotgun (WGS) entry which is preliminary data.</text>
</comment>
<dbReference type="Proteomes" id="UP001162164">
    <property type="component" value="Unassembled WGS sequence"/>
</dbReference>
<keyword evidence="2" id="KW-1185">Reference proteome</keyword>
<organism evidence="1 2">
    <name type="scientific">Molorchus minor</name>
    <dbReference type="NCBI Taxonomy" id="1323400"/>
    <lineage>
        <taxon>Eukaryota</taxon>
        <taxon>Metazoa</taxon>
        <taxon>Ecdysozoa</taxon>
        <taxon>Arthropoda</taxon>
        <taxon>Hexapoda</taxon>
        <taxon>Insecta</taxon>
        <taxon>Pterygota</taxon>
        <taxon>Neoptera</taxon>
        <taxon>Endopterygota</taxon>
        <taxon>Coleoptera</taxon>
        <taxon>Polyphaga</taxon>
        <taxon>Cucujiformia</taxon>
        <taxon>Chrysomeloidea</taxon>
        <taxon>Cerambycidae</taxon>
        <taxon>Lamiinae</taxon>
        <taxon>Monochamini</taxon>
        <taxon>Molorchus</taxon>
    </lineage>
</organism>
<reference evidence="1" key="1">
    <citation type="journal article" date="2023" name="Insect Mol. Biol.">
        <title>Genome sequencing provides insights into the evolution of gene families encoding plant cell wall-degrading enzymes in longhorned beetles.</title>
        <authorList>
            <person name="Shin N.R."/>
            <person name="Okamura Y."/>
            <person name="Kirsch R."/>
            <person name="Pauchet Y."/>
        </authorList>
    </citation>
    <scope>NUCLEOTIDE SEQUENCE</scope>
    <source>
        <strain evidence="1">MMC_N1</strain>
    </source>
</reference>
<accession>A0ABQ9JNA2</accession>
<proteinExistence type="predicted"/>